<organism evidence="2 3">
    <name type="scientific">Candidatus Korarchaeum cryptofilum</name>
    <dbReference type="NCBI Taxonomy" id="498846"/>
    <lineage>
        <taxon>Archaea</taxon>
        <taxon>Thermoproteota</taxon>
        <taxon>Candidatus Korarchaeia</taxon>
        <taxon>Candidatus Korarchaeales</taxon>
        <taxon>Candidatus Korarchaeaceae</taxon>
        <taxon>Candidatus Korarchaeum</taxon>
    </lineage>
</organism>
<name>A0A429G5M0_9CREN</name>
<dbReference type="InterPro" id="IPR029052">
    <property type="entry name" value="Metallo-depent_PP-like"/>
</dbReference>
<dbReference type="Proteomes" id="UP000278149">
    <property type="component" value="Unassembled WGS sequence"/>
</dbReference>
<evidence type="ECO:0000259" key="1">
    <source>
        <dbReference type="Pfam" id="PF12850"/>
    </source>
</evidence>
<reference evidence="2 3" key="1">
    <citation type="submission" date="2018-10" db="EMBL/GenBank/DDBJ databases">
        <title>Co-occurring genomic capacity for anaerobic methane metabolism and dissimilatory sulfite reduction discovered in the Korarchaeota.</title>
        <authorList>
            <person name="Mckay L.J."/>
            <person name="Dlakic M."/>
            <person name="Fields M.W."/>
            <person name="Delmont T.O."/>
            <person name="Eren A.M."/>
            <person name="Jay Z.J."/>
            <person name="Klingelsmith K.B."/>
            <person name="Rusch D.B."/>
            <person name="Inskeep W.P."/>
        </authorList>
    </citation>
    <scope>NUCLEOTIDE SEQUENCE [LARGE SCALE GENOMIC DNA]</scope>
    <source>
        <strain evidence="2 3">WS</strain>
    </source>
</reference>
<dbReference type="PANTHER" id="PTHR37523">
    <property type="entry name" value="METALLOPHOSPHOESTERASE"/>
    <property type="match status" value="1"/>
</dbReference>
<feature type="domain" description="Calcineurin-like phosphoesterase" evidence="1">
    <location>
        <begin position="1"/>
        <end position="195"/>
    </location>
</feature>
<gene>
    <name evidence="2" type="ORF">D9Q81_04710</name>
</gene>
<dbReference type="InterPro" id="IPR024654">
    <property type="entry name" value="Calcineurin-like_PHP_lpxH"/>
</dbReference>
<accession>A0A429G5M0</accession>
<sequence length="211" mass="23392">MKLLAISDVHSSSSKLKLLLERESFDAVFLAGDISNGDMEDVRKILGYIKDFNENVFFVPGNMDPAPLLEIRELEGCLNLHRNKAYLRGYSIGGVGGGLISPFMTRIEFTEEELSLMLEELGKVDLLLSHTPPFDSGLDRIRSGLSVGSKSLKYYIEREAPLLCVCGHIHESRGIERIKNTLAINPGPLSRGNYAVVDLEGEEVNSRLLNL</sequence>
<dbReference type="Gene3D" id="3.60.21.10">
    <property type="match status" value="1"/>
</dbReference>
<comment type="caution">
    <text evidence="2">The sequence shown here is derived from an EMBL/GenBank/DDBJ whole genome shotgun (WGS) entry which is preliminary data.</text>
</comment>
<evidence type="ECO:0000313" key="3">
    <source>
        <dbReference type="Proteomes" id="UP000278149"/>
    </source>
</evidence>
<protein>
    <submittedName>
        <fullName evidence="2">YfcE family phosphodiesterase</fullName>
    </submittedName>
</protein>
<dbReference type="Pfam" id="PF12850">
    <property type="entry name" value="Metallophos_2"/>
    <property type="match status" value="1"/>
</dbReference>
<proteinExistence type="predicted"/>
<dbReference type="EMBL" id="RCOR01000022">
    <property type="protein sequence ID" value="RSN69094.1"/>
    <property type="molecule type" value="Genomic_DNA"/>
</dbReference>
<evidence type="ECO:0000313" key="2">
    <source>
        <dbReference type="EMBL" id="RSN69094.1"/>
    </source>
</evidence>
<dbReference type="PANTHER" id="PTHR37523:SF1">
    <property type="entry name" value="CALCINEURIN-LIKE PHOSPHOESTERASE DOMAIN-CONTAINING PROTEIN"/>
    <property type="match status" value="1"/>
</dbReference>
<dbReference type="AlphaFoldDB" id="A0A429G5M0"/>
<dbReference type="SUPFAM" id="SSF56300">
    <property type="entry name" value="Metallo-dependent phosphatases"/>
    <property type="match status" value="1"/>
</dbReference>
<dbReference type="RefSeq" id="WP_125741652.1">
    <property type="nucleotide sequence ID" value="NZ_RCOR01000022.1"/>
</dbReference>